<name>A0A5C8V6F2_9FLAO</name>
<comment type="caution">
    <text evidence="3">The sequence shown here is derived from an EMBL/GenBank/DDBJ whole genome shotgun (WGS) entry which is preliminary data.</text>
</comment>
<evidence type="ECO:0000313" key="3">
    <source>
        <dbReference type="EMBL" id="TXN36097.1"/>
    </source>
</evidence>
<organism evidence="3 4">
    <name type="scientific">Flagellimonas hymeniacidonis</name>
    <dbReference type="NCBI Taxonomy" id="2603628"/>
    <lineage>
        <taxon>Bacteria</taxon>
        <taxon>Pseudomonadati</taxon>
        <taxon>Bacteroidota</taxon>
        <taxon>Flavobacteriia</taxon>
        <taxon>Flavobacteriales</taxon>
        <taxon>Flavobacteriaceae</taxon>
        <taxon>Flagellimonas</taxon>
    </lineage>
</organism>
<dbReference type="Pfam" id="PF00364">
    <property type="entry name" value="Biotin_lipoyl"/>
    <property type="match status" value="1"/>
</dbReference>
<gene>
    <name evidence="3" type="ORF">FVB32_16195</name>
</gene>
<dbReference type="Proteomes" id="UP000321456">
    <property type="component" value="Unassembled WGS sequence"/>
</dbReference>
<feature type="domain" description="Lipoyl-binding" evidence="2">
    <location>
        <begin position="90"/>
        <end position="159"/>
    </location>
</feature>
<dbReference type="PROSITE" id="PS50968">
    <property type="entry name" value="BIOTINYL_LIPOYL"/>
    <property type="match status" value="1"/>
</dbReference>
<dbReference type="CDD" id="cd06850">
    <property type="entry name" value="biotinyl_domain"/>
    <property type="match status" value="1"/>
</dbReference>
<dbReference type="PANTHER" id="PTHR45266">
    <property type="entry name" value="OXALOACETATE DECARBOXYLASE ALPHA CHAIN"/>
    <property type="match status" value="1"/>
</dbReference>
<dbReference type="InterPro" id="IPR050709">
    <property type="entry name" value="Biotin_Carboxyl_Carrier/Decarb"/>
</dbReference>
<dbReference type="RefSeq" id="WP_147744868.1">
    <property type="nucleotide sequence ID" value="NZ_VRUR01000002.1"/>
</dbReference>
<sequence>MTNYTVAVDNEEFDIEEQEIDNLDLLPTGNNYFHLLKDNQAYNIQVLHSNHMEKTASVSVNGNTYKVKISDAHDQMVKEMGLLINSLQKVNEIKAPMPGLILNIMVEIGQEIIEGTPLLVLSAMKMENIILSQGEGIIKSIEVKKDDAVEKGQLIIEME</sequence>
<reference evidence="3 4" key="1">
    <citation type="submission" date="2019-08" db="EMBL/GenBank/DDBJ databases">
        <title>Professor.</title>
        <authorList>
            <person name="Park J.S."/>
        </authorList>
    </citation>
    <scope>NUCLEOTIDE SEQUENCE [LARGE SCALE GENOMIC DNA]</scope>
    <source>
        <strain evidence="3 4">176CP5-101</strain>
    </source>
</reference>
<keyword evidence="1" id="KW-0092">Biotin</keyword>
<evidence type="ECO:0000259" key="2">
    <source>
        <dbReference type="PROSITE" id="PS50968"/>
    </source>
</evidence>
<keyword evidence="4" id="KW-1185">Reference proteome</keyword>
<evidence type="ECO:0000313" key="4">
    <source>
        <dbReference type="Proteomes" id="UP000321456"/>
    </source>
</evidence>
<dbReference type="PANTHER" id="PTHR45266:SF3">
    <property type="entry name" value="OXALOACETATE DECARBOXYLASE ALPHA CHAIN"/>
    <property type="match status" value="1"/>
</dbReference>
<dbReference type="EMBL" id="VRUR01000002">
    <property type="protein sequence ID" value="TXN36097.1"/>
    <property type="molecule type" value="Genomic_DNA"/>
</dbReference>
<dbReference type="InterPro" id="IPR011053">
    <property type="entry name" value="Single_hybrid_motif"/>
</dbReference>
<dbReference type="SUPFAM" id="SSF51230">
    <property type="entry name" value="Single hybrid motif"/>
    <property type="match status" value="1"/>
</dbReference>
<dbReference type="Gene3D" id="2.40.50.100">
    <property type="match status" value="1"/>
</dbReference>
<evidence type="ECO:0000256" key="1">
    <source>
        <dbReference type="ARBA" id="ARBA00023267"/>
    </source>
</evidence>
<protein>
    <submittedName>
        <fullName evidence="3">Acetyl-CoA carboxylase biotin carboxyl carrier protein subunit</fullName>
    </submittedName>
</protein>
<proteinExistence type="predicted"/>
<dbReference type="AlphaFoldDB" id="A0A5C8V6F2"/>
<dbReference type="InterPro" id="IPR001882">
    <property type="entry name" value="Biotin_BS"/>
</dbReference>
<accession>A0A5C8V6F2</accession>
<dbReference type="PROSITE" id="PS00188">
    <property type="entry name" value="BIOTIN"/>
    <property type="match status" value="1"/>
</dbReference>
<dbReference type="InterPro" id="IPR000089">
    <property type="entry name" value="Biotin_lipoyl"/>
</dbReference>
<dbReference type="FunFam" id="2.40.50.100:FF:000003">
    <property type="entry name" value="Acetyl-CoA carboxylase biotin carboxyl carrier protein"/>
    <property type="match status" value="1"/>
</dbReference>